<dbReference type="InterPro" id="IPR041522">
    <property type="entry name" value="CdaR_GGDEF"/>
</dbReference>
<protein>
    <submittedName>
        <fullName evidence="6">Helix-turn-helix domain-containing protein</fullName>
    </submittedName>
</protein>
<dbReference type="EMBL" id="JBHTAI010000005">
    <property type="protein sequence ID" value="MFC7148863.1"/>
    <property type="molecule type" value="Genomic_DNA"/>
</dbReference>
<name>A0ABW2F6N1_9BACL</name>
<evidence type="ECO:0000256" key="3">
    <source>
        <dbReference type="ARBA" id="ARBA00023163"/>
    </source>
</evidence>
<evidence type="ECO:0000256" key="2">
    <source>
        <dbReference type="ARBA" id="ARBA00023125"/>
    </source>
</evidence>
<dbReference type="SUPFAM" id="SSF46689">
    <property type="entry name" value="Homeodomain-like"/>
    <property type="match status" value="1"/>
</dbReference>
<proteinExistence type="predicted"/>
<evidence type="ECO:0000313" key="7">
    <source>
        <dbReference type="Proteomes" id="UP001596378"/>
    </source>
</evidence>
<comment type="caution">
    <text evidence="6">The sequence shown here is derived from an EMBL/GenBank/DDBJ whole genome shotgun (WGS) entry which is preliminary data.</text>
</comment>
<dbReference type="InterPro" id="IPR009057">
    <property type="entry name" value="Homeodomain-like_sf"/>
</dbReference>
<dbReference type="Pfam" id="PF12833">
    <property type="entry name" value="HTH_18"/>
    <property type="match status" value="1"/>
</dbReference>
<keyword evidence="4" id="KW-0472">Membrane</keyword>
<dbReference type="PROSITE" id="PS01124">
    <property type="entry name" value="HTH_ARAC_FAMILY_2"/>
    <property type="match status" value="1"/>
</dbReference>
<keyword evidence="3" id="KW-0804">Transcription</keyword>
<feature type="domain" description="HTH araC/xylS-type" evidence="5">
    <location>
        <begin position="639"/>
        <end position="738"/>
    </location>
</feature>
<keyword evidence="2" id="KW-0238">DNA-binding</keyword>
<dbReference type="Pfam" id="PF17853">
    <property type="entry name" value="GGDEF_2"/>
    <property type="match status" value="1"/>
</dbReference>
<evidence type="ECO:0000256" key="1">
    <source>
        <dbReference type="ARBA" id="ARBA00023015"/>
    </source>
</evidence>
<dbReference type="PANTHER" id="PTHR43280:SF2">
    <property type="entry name" value="HTH-TYPE TRANSCRIPTIONAL REGULATOR EXSA"/>
    <property type="match status" value="1"/>
</dbReference>
<organism evidence="6 7">
    <name type="scientific">Cohnella cellulosilytica</name>
    <dbReference type="NCBI Taxonomy" id="986710"/>
    <lineage>
        <taxon>Bacteria</taxon>
        <taxon>Bacillati</taxon>
        <taxon>Bacillota</taxon>
        <taxon>Bacilli</taxon>
        <taxon>Bacillales</taxon>
        <taxon>Paenibacillaceae</taxon>
        <taxon>Cohnella</taxon>
    </lineage>
</organism>
<keyword evidence="4" id="KW-1133">Transmembrane helix</keyword>
<dbReference type="PANTHER" id="PTHR43280">
    <property type="entry name" value="ARAC-FAMILY TRANSCRIPTIONAL REGULATOR"/>
    <property type="match status" value="1"/>
</dbReference>
<evidence type="ECO:0000313" key="6">
    <source>
        <dbReference type="EMBL" id="MFC7148863.1"/>
    </source>
</evidence>
<dbReference type="Gene3D" id="1.10.10.60">
    <property type="entry name" value="Homeodomain-like"/>
    <property type="match status" value="2"/>
</dbReference>
<sequence length="759" mass="86956">MKSKSWFSRLLSAYLPIFYLVIVFLGFVFFMTIGQMANSQMAQSSETYAKHVMQTIESTLENINLIVIREINANEDIERFLYPDSLPGMNEHLLYSRVSEKLRSLQLNFPMIDSIYYYRIADRKVLSTSALLPNEYFGDDIFVRQLTEGDIPYTWTGVRDYRLFAENRISVPVVSLVKRVPLLSTADGFLVVNVSTEALRAMVSKMTTQDISYLTVRDGEDQVILTTGESGGDELSVIRSDYAGWEIRSGLRSAYPYGFINEFYYGWIVVGLFAVLLGTIMIVLFARKYTSPIDGILLRITQYSRAKSQELPELVGDNPRFIESMVDHLIEAANQYSDAHKENLLYRRRQLFAEWVGGERAMDRQTWEREMTELRLETAFRRRYVALLEIHQYAGICEKYNSRDQYLFRFVIESVVQEIGAEAGVDVWSEWLEPERLTVLLQCGEEGDDSDSGIVSLCERIRQWIDENLDYTVSVGIGRGAADWDGVPVSFDEAGKALREKPVDGNATIAYSEVLQRGRGGAVDYLKSVHLIVDGFKRRDRAWEAELVRFLEEVAQRLTVRQDVDHIMTYFLFNLSNAFSELPAASKEIWDEAESQMKNELRQYASVEEIGALFLRHMRAAAEQIEKLRAARNNQEAIRRVKAYIEEHANVPELSLGLLSEQFQMNQSYMSRMFKEAFGENFVDYLAKIRIARSIELLRSTDAPIHKVALEVGYLYTFSFNRVFKKIVGVTPGEYRKQSQSCGTAAAGLSYDSGERGER</sequence>
<evidence type="ECO:0000256" key="4">
    <source>
        <dbReference type="SAM" id="Phobius"/>
    </source>
</evidence>
<keyword evidence="4" id="KW-0812">Transmembrane</keyword>
<gene>
    <name evidence="6" type="ORF">ACFQMJ_10020</name>
</gene>
<feature type="transmembrane region" description="Helical" evidence="4">
    <location>
        <begin position="264"/>
        <end position="286"/>
    </location>
</feature>
<dbReference type="Proteomes" id="UP001596378">
    <property type="component" value="Unassembled WGS sequence"/>
</dbReference>
<dbReference type="SMART" id="SM00342">
    <property type="entry name" value="HTH_ARAC"/>
    <property type="match status" value="1"/>
</dbReference>
<keyword evidence="1" id="KW-0805">Transcription regulation</keyword>
<keyword evidence="7" id="KW-1185">Reference proteome</keyword>
<dbReference type="PROSITE" id="PS00041">
    <property type="entry name" value="HTH_ARAC_FAMILY_1"/>
    <property type="match status" value="1"/>
</dbReference>
<feature type="transmembrane region" description="Helical" evidence="4">
    <location>
        <begin position="12"/>
        <end position="33"/>
    </location>
</feature>
<evidence type="ECO:0000259" key="5">
    <source>
        <dbReference type="PROSITE" id="PS01124"/>
    </source>
</evidence>
<dbReference type="RefSeq" id="WP_378052688.1">
    <property type="nucleotide sequence ID" value="NZ_JBHMDN010000055.1"/>
</dbReference>
<dbReference type="InterPro" id="IPR018062">
    <property type="entry name" value="HTH_AraC-typ_CS"/>
</dbReference>
<reference evidence="7" key="1">
    <citation type="journal article" date="2019" name="Int. J. Syst. Evol. Microbiol.">
        <title>The Global Catalogue of Microorganisms (GCM) 10K type strain sequencing project: providing services to taxonomists for standard genome sequencing and annotation.</title>
        <authorList>
            <consortium name="The Broad Institute Genomics Platform"/>
            <consortium name="The Broad Institute Genome Sequencing Center for Infectious Disease"/>
            <person name="Wu L."/>
            <person name="Ma J."/>
        </authorList>
    </citation>
    <scope>NUCLEOTIDE SEQUENCE [LARGE SCALE GENOMIC DNA]</scope>
    <source>
        <strain evidence="7">KCTC 12907</strain>
    </source>
</reference>
<accession>A0ABW2F6N1</accession>
<dbReference type="InterPro" id="IPR018060">
    <property type="entry name" value="HTH_AraC"/>
</dbReference>